<name>A0A2T5J2R6_9GAMM</name>
<keyword evidence="1" id="KW-0732">Signal</keyword>
<feature type="signal peptide" evidence="1">
    <location>
        <begin position="1"/>
        <end position="17"/>
    </location>
</feature>
<protein>
    <submittedName>
        <fullName evidence="2">Uncharacterized protein</fullName>
    </submittedName>
</protein>
<reference evidence="2 3" key="1">
    <citation type="submission" date="2018-04" db="EMBL/GenBank/DDBJ databases">
        <title>Genomic Encyclopedia of Archaeal and Bacterial Type Strains, Phase II (KMG-II): from individual species to whole genera.</title>
        <authorList>
            <person name="Goeker M."/>
        </authorList>
    </citation>
    <scope>NUCLEOTIDE SEQUENCE [LARGE SCALE GENOMIC DNA]</scope>
    <source>
        <strain evidence="2 3">DSM 5822</strain>
    </source>
</reference>
<comment type="caution">
    <text evidence="2">The sequence shown here is derived from an EMBL/GenBank/DDBJ whole genome shotgun (WGS) entry which is preliminary data.</text>
</comment>
<evidence type="ECO:0000313" key="3">
    <source>
        <dbReference type="Proteomes" id="UP000244223"/>
    </source>
</evidence>
<keyword evidence="3" id="KW-1185">Reference proteome</keyword>
<evidence type="ECO:0000313" key="2">
    <source>
        <dbReference type="EMBL" id="PTQ90809.1"/>
    </source>
</evidence>
<organism evidence="2 3">
    <name type="scientific">Agitococcus lubricus</name>
    <dbReference type="NCBI Taxonomy" id="1077255"/>
    <lineage>
        <taxon>Bacteria</taxon>
        <taxon>Pseudomonadati</taxon>
        <taxon>Pseudomonadota</taxon>
        <taxon>Gammaproteobacteria</taxon>
        <taxon>Moraxellales</taxon>
        <taxon>Moraxellaceae</taxon>
        <taxon>Agitococcus</taxon>
    </lineage>
</organism>
<dbReference type="AlphaFoldDB" id="A0A2T5J2R6"/>
<evidence type="ECO:0000256" key="1">
    <source>
        <dbReference type="SAM" id="SignalP"/>
    </source>
</evidence>
<sequence>MHLLLVLLCFLSSLTQADIFKGQEKDGYFYPEFQAWRVVEARYLSPINVKTDVSAVPRILLNSMVYVAPNYFTLKSVNSGGDMIFPACFVQDKKDTQAQILSDDGIEFIGDYVDFKPAKKGLVYIFLYNSILLTLKQETEFDISQRDKFEEAVAKRQNMQGHYQYIESFKTKYAEKPDVLAKYLPEIIKNGATLLQKKACDFMPAPQEMATEPKSLRVIFPQLNQKIVVPDGVMSLAKNINMAYGNTHHKQSRSVEYVRKNQCVSEIFFSHYTVISQADNHREKLRVTTERTYRQHNASSMEGVITKGFMGTLDTANLAITTVRSTSYMEWLKLFYQLRTSGLKVEGLHLSDMFAKASGASCHREQYRKKFNVNQMLTLFDGFQGFTLEGKLLEDYPSKWETNDLLVLTAPEYKIKIYDSGQDELTVFLEYPIVKE</sequence>
<proteinExistence type="predicted"/>
<dbReference type="Proteomes" id="UP000244223">
    <property type="component" value="Unassembled WGS sequence"/>
</dbReference>
<dbReference type="RefSeq" id="WP_107864649.1">
    <property type="nucleotide sequence ID" value="NZ_QAON01000002.1"/>
</dbReference>
<gene>
    <name evidence="2" type="ORF">C8N29_102209</name>
</gene>
<dbReference type="EMBL" id="QAON01000002">
    <property type="protein sequence ID" value="PTQ90809.1"/>
    <property type="molecule type" value="Genomic_DNA"/>
</dbReference>
<accession>A0A2T5J2R6</accession>
<feature type="chain" id="PRO_5031176057" evidence="1">
    <location>
        <begin position="18"/>
        <end position="436"/>
    </location>
</feature>